<keyword evidence="2" id="KW-1185">Reference proteome</keyword>
<protein>
    <submittedName>
        <fullName evidence="1">Uncharacterized protein</fullName>
    </submittedName>
</protein>
<dbReference type="Proteomes" id="UP000825598">
    <property type="component" value="Chromosome"/>
</dbReference>
<proteinExistence type="predicted"/>
<reference evidence="1" key="1">
    <citation type="submission" date="2021-07" db="EMBL/GenBank/DDBJ databases">
        <title>Complete Genome Sequences of Mycobacterium farcinogenes Isolated from Clinical Specimens from Patients in Thailand.</title>
        <authorList>
            <person name="Sodsai P."/>
        </authorList>
    </citation>
    <scope>NUCLEOTIDE SEQUENCE</scope>
    <source>
        <strain evidence="1">BKK/CU-MFGFA-001</strain>
    </source>
</reference>
<dbReference type="EMBL" id="CP081673">
    <property type="protein sequence ID" value="QZH65013.1"/>
    <property type="molecule type" value="Genomic_DNA"/>
</dbReference>
<sequence>MTAASTSPADFRSIVLRGQNVASYKFALAKSILTLAESGITSVTLEDLAVPFSRELCEHLTEVDTQTTSQGSRFLDACRHFNAGRITEDELITTTALLGFNNVIGAFHVVDRSDVSTRFFTDERNQSLRGIRFTDELLGLAADADTKQPLEAEAESRWRLVESTWHEKRSTGSILRVVYDRPSEMIVRGMLGHRRSITWVRPGLNGYQRSACFYCGASVTPLLGLEHSADVDHYFPHSLMARGVFIDLDDIWNLVLACATCNRGPAGKFHRLPHGDFLERLWTRNEMLISSHHPLREAVIAVTGKTPEARLAFLGSVQTRAIEYARGDWRPAG</sequence>
<name>A0ACD1FDE1_MYCFR</name>
<accession>A0ACD1FDE1</accession>
<evidence type="ECO:0000313" key="1">
    <source>
        <dbReference type="EMBL" id="QZH65013.1"/>
    </source>
</evidence>
<gene>
    <name evidence="1" type="ORF">K6L26_23880</name>
</gene>
<organism evidence="1 2">
    <name type="scientific">Mycolicibacterium farcinogenes</name>
    <name type="common">Mycobacterium farcinogenes</name>
    <dbReference type="NCBI Taxonomy" id="1802"/>
    <lineage>
        <taxon>Bacteria</taxon>
        <taxon>Bacillati</taxon>
        <taxon>Actinomycetota</taxon>
        <taxon>Actinomycetes</taxon>
        <taxon>Mycobacteriales</taxon>
        <taxon>Mycobacteriaceae</taxon>
        <taxon>Mycolicibacterium</taxon>
    </lineage>
</organism>
<evidence type="ECO:0000313" key="2">
    <source>
        <dbReference type="Proteomes" id="UP000825598"/>
    </source>
</evidence>